<feature type="domain" description="Gram-positive cocci surface proteins LPxTG" evidence="8">
    <location>
        <begin position="252"/>
        <end position="285"/>
    </location>
</feature>
<feature type="compositionally biased region" description="Polar residues" evidence="5">
    <location>
        <begin position="247"/>
        <end position="256"/>
    </location>
</feature>
<keyword evidence="6" id="KW-0812">Transmembrane</keyword>
<keyword evidence="10" id="KW-1185">Reference proteome</keyword>
<name>A0A179B3Z2_9ACTO</name>
<feature type="compositionally biased region" description="Gly residues" evidence="5">
    <location>
        <begin position="93"/>
        <end position="160"/>
    </location>
</feature>
<feature type="signal peptide" evidence="7">
    <location>
        <begin position="1"/>
        <end position="36"/>
    </location>
</feature>
<reference evidence="9 10" key="1">
    <citation type="submission" date="2016-04" db="EMBL/GenBank/DDBJ databases">
        <title>Peptidophaga gingivicola gen. nov., sp. nov., isolated from human subgingival plaque.</title>
        <authorList>
            <person name="Beall C.J."/>
            <person name="Mokrzan E.M."/>
            <person name="Griffen A.L."/>
            <person name="Leys E.J."/>
        </authorList>
    </citation>
    <scope>NUCLEOTIDE SEQUENCE [LARGE SCALE GENOMIC DNA]</scope>
    <source>
        <strain evidence="9 10">BA112</strain>
    </source>
</reference>
<evidence type="ECO:0000256" key="6">
    <source>
        <dbReference type="SAM" id="Phobius"/>
    </source>
</evidence>
<sequence>MTQSHSRSKRVLPRHIIATLAISGASVAGMAAPSFAGETPQAPDAHGTAGAAVKEALAKTPLANLPQADDGTPRDGEDKRTPPGDGEADKGGNENGNGGQAGDNGGENGQGGNGGQDNNGQGGGGQAGDNGNDGNGGGQAGDNGNDGNGGGQAGDNGQGDNGTPSPSTPSGQPSSGSPSAQDPKSPGDPSQSGTSSPSDNKVPGLNTGTPQKTGAENGGDHGVAPNQQDPGASVPVVPSPRAGSGQKGSVSGTQLPRTGASVTTLAAVAVAAAGTGGVLVARRRRAY</sequence>
<organism evidence="9 10">
    <name type="scientific">Peptidiphaga gingivicola</name>
    <dbReference type="NCBI Taxonomy" id="2741497"/>
    <lineage>
        <taxon>Bacteria</taxon>
        <taxon>Bacillati</taxon>
        <taxon>Actinomycetota</taxon>
        <taxon>Actinomycetes</taxon>
        <taxon>Actinomycetales</taxon>
        <taxon>Actinomycetaceae</taxon>
        <taxon>Peptidiphaga</taxon>
    </lineage>
</organism>
<proteinExistence type="predicted"/>
<keyword evidence="3 7" id="KW-0732">Signal</keyword>
<dbReference type="Pfam" id="PF00746">
    <property type="entry name" value="Gram_pos_anchor"/>
    <property type="match status" value="1"/>
</dbReference>
<keyword evidence="2" id="KW-0964">Secreted</keyword>
<evidence type="ECO:0000256" key="1">
    <source>
        <dbReference type="ARBA" id="ARBA00022512"/>
    </source>
</evidence>
<keyword evidence="6" id="KW-0472">Membrane</keyword>
<keyword evidence="1" id="KW-0134">Cell wall</keyword>
<dbReference type="STRING" id="1823756.A4H34_02710"/>
<evidence type="ECO:0000256" key="4">
    <source>
        <dbReference type="ARBA" id="ARBA00023088"/>
    </source>
</evidence>
<evidence type="ECO:0000259" key="8">
    <source>
        <dbReference type="Pfam" id="PF00746"/>
    </source>
</evidence>
<keyword evidence="6" id="KW-1133">Transmembrane helix</keyword>
<feature type="region of interest" description="Disordered" evidence="5">
    <location>
        <begin position="34"/>
        <end position="258"/>
    </location>
</feature>
<feature type="chain" id="PRO_5038469141" description="Gram-positive cocci surface proteins LPxTG domain-containing protein" evidence="7">
    <location>
        <begin position="37"/>
        <end position="287"/>
    </location>
</feature>
<evidence type="ECO:0000256" key="2">
    <source>
        <dbReference type="ARBA" id="ARBA00022525"/>
    </source>
</evidence>
<dbReference type="AlphaFoldDB" id="A0A179B3Z2"/>
<evidence type="ECO:0000256" key="5">
    <source>
        <dbReference type="SAM" id="MobiDB-lite"/>
    </source>
</evidence>
<feature type="compositionally biased region" description="Low complexity" evidence="5">
    <location>
        <begin position="161"/>
        <end position="179"/>
    </location>
</feature>
<accession>A0A179B3Z2</accession>
<evidence type="ECO:0000313" key="10">
    <source>
        <dbReference type="Proteomes" id="UP000078368"/>
    </source>
</evidence>
<keyword evidence="4" id="KW-0572">Peptidoglycan-anchor</keyword>
<dbReference type="NCBIfam" id="TIGR01167">
    <property type="entry name" value="LPXTG_anchor"/>
    <property type="match status" value="1"/>
</dbReference>
<comment type="caution">
    <text evidence="9">The sequence shown here is derived from an EMBL/GenBank/DDBJ whole genome shotgun (WGS) entry which is preliminary data.</text>
</comment>
<dbReference type="RefSeq" id="WP_064230993.1">
    <property type="nucleotide sequence ID" value="NZ_LVZK01000001.1"/>
</dbReference>
<evidence type="ECO:0000256" key="7">
    <source>
        <dbReference type="SAM" id="SignalP"/>
    </source>
</evidence>
<evidence type="ECO:0000313" key="9">
    <source>
        <dbReference type="EMBL" id="OAP86105.1"/>
    </source>
</evidence>
<feature type="compositionally biased region" description="Basic and acidic residues" evidence="5">
    <location>
        <begin position="71"/>
        <end position="92"/>
    </location>
</feature>
<feature type="transmembrane region" description="Helical" evidence="6">
    <location>
        <begin position="259"/>
        <end position="281"/>
    </location>
</feature>
<evidence type="ECO:0000256" key="3">
    <source>
        <dbReference type="ARBA" id="ARBA00022729"/>
    </source>
</evidence>
<dbReference type="Proteomes" id="UP000078368">
    <property type="component" value="Unassembled WGS sequence"/>
</dbReference>
<protein>
    <recommendedName>
        <fullName evidence="8">Gram-positive cocci surface proteins LPxTG domain-containing protein</fullName>
    </recommendedName>
</protein>
<gene>
    <name evidence="9" type="ORF">A4H34_02710</name>
</gene>
<dbReference type="InterPro" id="IPR019931">
    <property type="entry name" value="LPXTG_anchor"/>
</dbReference>
<dbReference type="EMBL" id="LVZK01000001">
    <property type="protein sequence ID" value="OAP86105.1"/>
    <property type="molecule type" value="Genomic_DNA"/>
</dbReference>
<feature type="compositionally biased region" description="Polar residues" evidence="5">
    <location>
        <begin position="188"/>
        <end position="199"/>
    </location>
</feature>